<feature type="domain" description="AAA+ ATPase" evidence="14">
    <location>
        <begin position="164"/>
        <end position="299"/>
    </location>
</feature>
<feature type="region of interest" description="Disordered" evidence="13">
    <location>
        <begin position="74"/>
        <end position="108"/>
    </location>
</feature>
<dbReference type="InterPro" id="IPR003959">
    <property type="entry name" value="ATPase_AAA_core"/>
</dbReference>
<dbReference type="InterPro" id="IPR007330">
    <property type="entry name" value="MIT_dom"/>
</dbReference>
<dbReference type="GO" id="GO:0015031">
    <property type="term" value="P:protein transport"/>
    <property type="evidence" value="ECO:0007669"/>
    <property type="project" value="UniProtKB-KW"/>
</dbReference>
<dbReference type="InterPro" id="IPR003593">
    <property type="entry name" value="AAA+_ATPase"/>
</dbReference>
<organism evidence="16 17">
    <name type="scientific">Ascodesmis nigricans</name>
    <dbReference type="NCBI Taxonomy" id="341454"/>
    <lineage>
        <taxon>Eukaryota</taxon>
        <taxon>Fungi</taxon>
        <taxon>Dikarya</taxon>
        <taxon>Ascomycota</taxon>
        <taxon>Pezizomycotina</taxon>
        <taxon>Pezizomycetes</taxon>
        <taxon>Pezizales</taxon>
        <taxon>Ascodesmidaceae</taxon>
        <taxon>Ascodesmis</taxon>
    </lineage>
</organism>
<dbReference type="AlphaFoldDB" id="A0A4S2N2M0"/>
<evidence type="ECO:0000256" key="2">
    <source>
        <dbReference type="ARBA" id="ARBA00006914"/>
    </source>
</evidence>
<dbReference type="PANTHER" id="PTHR23074:SF83">
    <property type="entry name" value="VACUOLAR PROTEIN SORTING-ASSOCIATED PROTEIN 4A"/>
    <property type="match status" value="1"/>
</dbReference>
<reference evidence="16 17" key="1">
    <citation type="submission" date="2019-04" db="EMBL/GenBank/DDBJ databases">
        <title>Comparative genomics and transcriptomics to analyze fruiting body development in filamentous ascomycetes.</title>
        <authorList>
            <consortium name="DOE Joint Genome Institute"/>
            <person name="Lutkenhaus R."/>
            <person name="Traeger S."/>
            <person name="Breuer J."/>
            <person name="Kuo A."/>
            <person name="Lipzen A."/>
            <person name="Pangilinan J."/>
            <person name="Dilworth D."/>
            <person name="Sandor L."/>
            <person name="Poggeler S."/>
            <person name="Barry K."/>
            <person name="Grigoriev I.V."/>
            <person name="Nowrousian M."/>
        </authorList>
    </citation>
    <scope>NUCLEOTIDE SEQUENCE [LARGE SCALE GENOMIC DNA]</scope>
    <source>
        <strain evidence="16 17">CBS 389.68</strain>
    </source>
</reference>
<dbReference type="SUPFAM" id="SSF116846">
    <property type="entry name" value="MIT domain"/>
    <property type="match status" value="1"/>
</dbReference>
<dbReference type="PROSITE" id="PS00674">
    <property type="entry name" value="AAA"/>
    <property type="match status" value="1"/>
</dbReference>
<dbReference type="CDD" id="cd19521">
    <property type="entry name" value="RecA-like_VPS4"/>
    <property type="match status" value="1"/>
</dbReference>
<sequence length="434" mass="48271">MSNSDFLGRAITIVKKAIEEDVAGNYEAAYQQYYSALECFMLALKWEKNPRSKEMIRAKTREYMERAEKLKEHLSGVENNKKGQSKVAANGKVSSGGGGKKDDEEELDADSKKLRGALSGAILTEKPNIRWEDVAGLDAAKEALKEAVILPIKFPQLFAGNRKPWKGILLYGPPGTGKSYLAKAVATEANSTFFSVSSSDLVSKWMGESERLVKQLFAMARENKPSIIFIDEVDALCGTRGEGESEASRRIKTEMLVQMDGVGHDSTGVLVLGATNIPWQLDSAIRRRFQKRVHIAIPDLRGRIKMFELAVGKTPCTLKQQDYKYLGQISEGFTGSDISIVVQDALMQPIRKIQSATHYKEVVHDGKTRVTPCSPGDPDAMEMTWEEVNPDELLEPSLTLKDFERAIRNSRPTVSKEDIQKNEEWTKEFGSEGA</sequence>
<keyword evidence="17" id="KW-1185">Reference proteome</keyword>
<keyword evidence="7" id="KW-0378">Hydrolase</keyword>
<name>A0A4S2N2M0_9PEZI</name>
<dbReference type="Gene3D" id="1.10.8.60">
    <property type="match status" value="1"/>
</dbReference>
<keyword evidence="6" id="KW-0967">Endosome</keyword>
<dbReference type="GO" id="GO:0007033">
    <property type="term" value="P:vacuole organization"/>
    <property type="evidence" value="ECO:0007669"/>
    <property type="project" value="TreeGrafter"/>
</dbReference>
<gene>
    <name evidence="16" type="ORF">EX30DRAFT_339470</name>
</gene>
<comment type="catalytic activity">
    <reaction evidence="11">
        <text>ATP + H2O = ADP + phosphate + H(+)</text>
        <dbReference type="Rhea" id="RHEA:13065"/>
        <dbReference type="ChEBI" id="CHEBI:15377"/>
        <dbReference type="ChEBI" id="CHEBI:15378"/>
        <dbReference type="ChEBI" id="CHEBI:30616"/>
        <dbReference type="ChEBI" id="CHEBI:43474"/>
        <dbReference type="ChEBI" id="CHEBI:456216"/>
        <dbReference type="EC" id="3.6.4.6"/>
    </reaction>
</comment>
<dbReference type="Pfam" id="PF17862">
    <property type="entry name" value="AAA_lid_3"/>
    <property type="match status" value="1"/>
</dbReference>
<evidence type="ECO:0000256" key="8">
    <source>
        <dbReference type="ARBA" id="ARBA00022840"/>
    </source>
</evidence>
<dbReference type="FunFam" id="1.10.8.60:FF:000015">
    <property type="entry name" value="vacuolar protein sorting-associated protein 4A"/>
    <property type="match status" value="1"/>
</dbReference>
<dbReference type="SMART" id="SM00745">
    <property type="entry name" value="MIT"/>
    <property type="match status" value="1"/>
</dbReference>
<evidence type="ECO:0000313" key="16">
    <source>
        <dbReference type="EMBL" id="TGZ83266.1"/>
    </source>
</evidence>
<dbReference type="Proteomes" id="UP000298138">
    <property type="component" value="Unassembled WGS sequence"/>
</dbReference>
<dbReference type="InterPro" id="IPR036181">
    <property type="entry name" value="MIT_dom_sf"/>
</dbReference>
<feature type="domain" description="MIT" evidence="15">
    <location>
        <begin position="3"/>
        <end position="80"/>
    </location>
</feature>
<dbReference type="CDD" id="cd02678">
    <property type="entry name" value="MIT_VPS4"/>
    <property type="match status" value="1"/>
</dbReference>
<dbReference type="SMART" id="SM00382">
    <property type="entry name" value="AAA"/>
    <property type="match status" value="1"/>
</dbReference>
<evidence type="ECO:0000256" key="3">
    <source>
        <dbReference type="ARBA" id="ARBA00012674"/>
    </source>
</evidence>
<evidence type="ECO:0000256" key="1">
    <source>
        <dbReference type="ARBA" id="ARBA00004481"/>
    </source>
</evidence>
<dbReference type="InParanoid" id="A0A4S2N2M0"/>
<keyword evidence="5 12" id="KW-0547">Nucleotide-binding</keyword>
<dbReference type="STRING" id="341454.A0A4S2N2M0"/>
<dbReference type="InterPro" id="IPR045253">
    <property type="entry name" value="VPS4_MIT"/>
</dbReference>
<comment type="similarity">
    <text evidence="2 12">Belongs to the AAA ATPase family.</text>
</comment>
<evidence type="ECO:0000256" key="6">
    <source>
        <dbReference type="ARBA" id="ARBA00022753"/>
    </source>
</evidence>
<keyword evidence="8 12" id="KW-0067">ATP-binding</keyword>
<evidence type="ECO:0000256" key="7">
    <source>
        <dbReference type="ARBA" id="ARBA00022801"/>
    </source>
</evidence>
<dbReference type="OrthoDB" id="29072at2759"/>
<accession>A0A4S2N2M0</accession>
<feature type="compositionally biased region" description="Basic and acidic residues" evidence="13">
    <location>
        <begin position="414"/>
        <end position="434"/>
    </location>
</feature>
<evidence type="ECO:0000313" key="17">
    <source>
        <dbReference type="Proteomes" id="UP000298138"/>
    </source>
</evidence>
<evidence type="ECO:0000256" key="13">
    <source>
        <dbReference type="SAM" id="MobiDB-lite"/>
    </source>
</evidence>
<evidence type="ECO:0000256" key="12">
    <source>
        <dbReference type="RuleBase" id="RU003651"/>
    </source>
</evidence>
<dbReference type="PANTHER" id="PTHR23074">
    <property type="entry name" value="AAA DOMAIN-CONTAINING"/>
    <property type="match status" value="1"/>
</dbReference>
<dbReference type="GO" id="GO:0016197">
    <property type="term" value="P:endosomal transport"/>
    <property type="evidence" value="ECO:0007669"/>
    <property type="project" value="TreeGrafter"/>
</dbReference>
<dbReference type="Gene3D" id="1.20.58.80">
    <property type="entry name" value="Phosphotransferase system, lactose/cellobiose-type IIA subunit"/>
    <property type="match status" value="1"/>
</dbReference>
<dbReference type="GO" id="GO:0005524">
    <property type="term" value="F:ATP binding"/>
    <property type="evidence" value="ECO:0007669"/>
    <property type="project" value="UniProtKB-KW"/>
</dbReference>
<dbReference type="Pfam" id="PF00004">
    <property type="entry name" value="AAA"/>
    <property type="match status" value="1"/>
</dbReference>
<evidence type="ECO:0000256" key="11">
    <source>
        <dbReference type="ARBA" id="ARBA00048883"/>
    </source>
</evidence>
<dbReference type="InterPro" id="IPR041569">
    <property type="entry name" value="AAA_lid_3"/>
</dbReference>
<dbReference type="Gene3D" id="3.40.50.300">
    <property type="entry name" value="P-loop containing nucleotide triphosphate hydrolases"/>
    <property type="match status" value="1"/>
</dbReference>
<dbReference type="FunFam" id="1.20.58.80:FF:000004">
    <property type="entry name" value="Vacuolar protein sorting-associated protein 4"/>
    <property type="match status" value="1"/>
</dbReference>
<dbReference type="FunFam" id="3.40.50.300:FF:000043">
    <property type="entry name" value="Vacuolar protein sorting-associated protein 4"/>
    <property type="match status" value="1"/>
</dbReference>
<dbReference type="InterPro" id="IPR003960">
    <property type="entry name" value="ATPase_AAA_CS"/>
</dbReference>
<keyword evidence="9" id="KW-0653">Protein transport</keyword>
<dbReference type="EC" id="3.6.4.6" evidence="3"/>
<dbReference type="Pfam" id="PF09336">
    <property type="entry name" value="Vps4_C"/>
    <property type="match status" value="1"/>
</dbReference>
<keyword evidence="10" id="KW-0472">Membrane</keyword>
<dbReference type="GO" id="GO:0016887">
    <property type="term" value="F:ATP hydrolysis activity"/>
    <property type="evidence" value="ECO:0007669"/>
    <property type="project" value="InterPro"/>
</dbReference>
<dbReference type="GO" id="GO:0045324">
    <property type="term" value="P:late endosome to vacuole transport"/>
    <property type="evidence" value="ECO:0007669"/>
    <property type="project" value="UniProtKB-ARBA"/>
</dbReference>
<dbReference type="InterPro" id="IPR050304">
    <property type="entry name" value="MT-severing_AAA_ATPase"/>
</dbReference>
<evidence type="ECO:0000256" key="10">
    <source>
        <dbReference type="ARBA" id="ARBA00023136"/>
    </source>
</evidence>
<dbReference type="InterPro" id="IPR027417">
    <property type="entry name" value="P-loop_NTPase"/>
</dbReference>
<dbReference type="InterPro" id="IPR015415">
    <property type="entry name" value="Spast_Vps4_C"/>
</dbReference>
<protein>
    <recommendedName>
        <fullName evidence="3">vesicle-fusing ATPase</fullName>
        <ecNumber evidence="3">3.6.4.6</ecNumber>
    </recommendedName>
</protein>
<dbReference type="GO" id="GO:0010008">
    <property type="term" value="C:endosome membrane"/>
    <property type="evidence" value="ECO:0007669"/>
    <property type="project" value="UniProtKB-SubCell"/>
</dbReference>
<proteinExistence type="inferred from homology"/>
<evidence type="ECO:0000259" key="14">
    <source>
        <dbReference type="SMART" id="SM00382"/>
    </source>
</evidence>
<keyword evidence="4" id="KW-0813">Transport</keyword>
<comment type="subcellular location">
    <subcellularLocation>
        <location evidence="1">Endosome membrane</location>
        <topology evidence="1">Peripheral membrane protein</topology>
    </subcellularLocation>
</comment>
<feature type="region of interest" description="Disordered" evidence="13">
    <location>
        <begin position="409"/>
        <end position="434"/>
    </location>
</feature>
<dbReference type="SUPFAM" id="SSF52540">
    <property type="entry name" value="P-loop containing nucleoside triphosphate hydrolases"/>
    <property type="match status" value="1"/>
</dbReference>
<dbReference type="FunCoup" id="A0A4S2N2M0">
    <property type="interactions" value="1002"/>
</dbReference>
<dbReference type="Pfam" id="PF04212">
    <property type="entry name" value="MIT"/>
    <property type="match status" value="1"/>
</dbReference>
<evidence type="ECO:0000256" key="9">
    <source>
        <dbReference type="ARBA" id="ARBA00022927"/>
    </source>
</evidence>
<evidence type="ECO:0000256" key="4">
    <source>
        <dbReference type="ARBA" id="ARBA00022448"/>
    </source>
</evidence>
<dbReference type="EMBL" id="ML220114">
    <property type="protein sequence ID" value="TGZ83266.1"/>
    <property type="molecule type" value="Genomic_DNA"/>
</dbReference>
<evidence type="ECO:0000256" key="5">
    <source>
        <dbReference type="ARBA" id="ARBA00022741"/>
    </source>
</evidence>
<evidence type="ECO:0000259" key="15">
    <source>
        <dbReference type="SMART" id="SM00745"/>
    </source>
</evidence>